<dbReference type="InterPro" id="IPR036691">
    <property type="entry name" value="Endo/exonu/phosph_ase_sf"/>
</dbReference>
<dbReference type="SUPFAM" id="SSF56219">
    <property type="entry name" value="DNase I-like"/>
    <property type="match status" value="1"/>
</dbReference>
<organism evidence="4 5">
    <name type="scientific">Streptomyces sulfonofaciens</name>
    <dbReference type="NCBI Taxonomy" id="68272"/>
    <lineage>
        <taxon>Bacteria</taxon>
        <taxon>Bacillati</taxon>
        <taxon>Actinomycetota</taxon>
        <taxon>Actinomycetes</taxon>
        <taxon>Kitasatosporales</taxon>
        <taxon>Streptomycetaceae</taxon>
        <taxon>Streptomyces</taxon>
    </lineage>
</organism>
<feature type="domain" description="Endonuclease/exonuclease/phosphatase" evidence="3">
    <location>
        <begin position="264"/>
        <end position="464"/>
    </location>
</feature>
<feature type="transmembrane region" description="Helical" evidence="2">
    <location>
        <begin position="209"/>
        <end position="226"/>
    </location>
</feature>
<evidence type="ECO:0000256" key="1">
    <source>
        <dbReference type="SAM" id="MobiDB-lite"/>
    </source>
</evidence>
<evidence type="ECO:0000256" key="2">
    <source>
        <dbReference type="SAM" id="Phobius"/>
    </source>
</evidence>
<proteinExistence type="predicted"/>
<evidence type="ECO:0000313" key="5">
    <source>
        <dbReference type="Proteomes" id="UP000603708"/>
    </source>
</evidence>
<dbReference type="Pfam" id="PF03372">
    <property type="entry name" value="Exo_endo_phos"/>
    <property type="match status" value="1"/>
</dbReference>
<dbReference type="Proteomes" id="UP000603708">
    <property type="component" value="Unassembled WGS sequence"/>
</dbReference>
<keyword evidence="2" id="KW-0472">Membrane</keyword>
<keyword evidence="2" id="KW-0812">Transmembrane</keyword>
<evidence type="ECO:0000259" key="3">
    <source>
        <dbReference type="Pfam" id="PF03372"/>
    </source>
</evidence>
<sequence>MPSAHPRAGTHNPPRPPAPQLSARPVTEPPAATGRRAPDTAPAERDDARCALGTAQRAPGRVRREPGAGRHGSGTRRARGAAAPASGTEWYDPGAARRAGVVVPSGPGAARREDGLAPRGAGAASPEPEGGREGPRAVRRDLRARWQDAGTVRHVLGAVRHALRAVRRPADPRRGLLTAAFAVASALLMLLHAHVPNRIGNLGSLAETFLPWLGLAVPLTLGLAAVRRSSRAAVAALLPAVVWSLLFGGTLLDKQTAGGDLTVVSHNVNAANPDPKGTAAALAASGAGLVALEELGPDTAGAYAAALAGSYPYHEVDGTVGLWSRYPLSDTRTVPIMAWPRALRSTVRTPRGPVAVFVAHLPSVRVSAAGFTAGRRDDAARILASAVRSDPLPRTVLVGDFNGTVGDTALSPLTRLMRSAQDTSGAGFGFTWPAAFPLARIDNILVRGITPVSSWTLPATPSDHLPVAASLDL</sequence>
<name>A0A919G271_9ACTN</name>
<keyword evidence="5" id="KW-1185">Reference proteome</keyword>
<protein>
    <recommendedName>
        <fullName evidence="3">Endonuclease/exonuclease/phosphatase domain-containing protein</fullName>
    </recommendedName>
</protein>
<reference evidence="4" key="2">
    <citation type="submission" date="2020-09" db="EMBL/GenBank/DDBJ databases">
        <authorList>
            <person name="Sun Q."/>
            <person name="Ohkuma M."/>
        </authorList>
    </citation>
    <scope>NUCLEOTIDE SEQUENCE</scope>
    <source>
        <strain evidence="4">JCM 5069</strain>
    </source>
</reference>
<dbReference type="InterPro" id="IPR005135">
    <property type="entry name" value="Endo/exonuclease/phosphatase"/>
</dbReference>
<accession>A0A919G271</accession>
<evidence type="ECO:0000313" key="4">
    <source>
        <dbReference type="EMBL" id="GHH76700.1"/>
    </source>
</evidence>
<reference evidence="4" key="1">
    <citation type="journal article" date="2014" name="Int. J. Syst. Evol. Microbiol.">
        <title>Complete genome sequence of Corynebacterium casei LMG S-19264T (=DSM 44701T), isolated from a smear-ripened cheese.</title>
        <authorList>
            <consortium name="US DOE Joint Genome Institute (JGI-PGF)"/>
            <person name="Walter F."/>
            <person name="Albersmeier A."/>
            <person name="Kalinowski J."/>
            <person name="Ruckert C."/>
        </authorList>
    </citation>
    <scope>NUCLEOTIDE SEQUENCE</scope>
    <source>
        <strain evidence="4">JCM 5069</strain>
    </source>
</reference>
<dbReference type="GO" id="GO:0003824">
    <property type="term" value="F:catalytic activity"/>
    <property type="evidence" value="ECO:0007669"/>
    <property type="project" value="InterPro"/>
</dbReference>
<comment type="caution">
    <text evidence="4">The sequence shown here is derived from an EMBL/GenBank/DDBJ whole genome shotgun (WGS) entry which is preliminary data.</text>
</comment>
<feature type="compositionally biased region" description="Basic and acidic residues" evidence="1">
    <location>
        <begin position="36"/>
        <end position="49"/>
    </location>
</feature>
<feature type="compositionally biased region" description="Low complexity" evidence="1">
    <location>
        <begin position="117"/>
        <end position="128"/>
    </location>
</feature>
<keyword evidence="2" id="KW-1133">Transmembrane helix</keyword>
<feature type="transmembrane region" description="Helical" evidence="2">
    <location>
        <begin position="233"/>
        <end position="252"/>
    </location>
</feature>
<gene>
    <name evidence="4" type="ORF">GCM10018793_23040</name>
</gene>
<dbReference type="EMBL" id="BNCD01000005">
    <property type="protein sequence ID" value="GHH76700.1"/>
    <property type="molecule type" value="Genomic_DNA"/>
</dbReference>
<feature type="transmembrane region" description="Helical" evidence="2">
    <location>
        <begin position="176"/>
        <end position="194"/>
    </location>
</feature>
<dbReference type="AlphaFoldDB" id="A0A919G271"/>
<feature type="region of interest" description="Disordered" evidence="1">
    <location>
        <begin position="1"/>
        <end position="136"/>
    </location>
</feature>
<dbReference type="Gene3D" id="3.60.10.10">
    <property type="entry name" value="Endonuclease/exonuclease/phosphatase"/>
    <property type="match status" value="1"/>
</dbReference>